<reference evidence="2 3" key="1">
    <citation type="journal article" date="2017" name="Curr. Biol.">
        <title>The Evolution of Venom by Co-option of Single-Copy Genes.</title>
        <authorList>
            <person name="Martinson E.O."/>
            <person name="Mrinalini"/>
            <person name="Kelkar Y.D."/>
            <person name="Chang C.H."/>
            <person name="Werren J.H."/>
        </authorList>
    </citation>
    <scope>NUCLEOTIDE SEQUENCE [LARGE SCALE GENOMIC DNA]</scope>
    <source>
        <strain evidence="2 3">Alberta</strain>
        <tissue evidence="2">Whole body</tissue>
    </source>
</reference>
<feature type="domain" description="F-box" evidence="1">
    <location>
        <begin position="11"/>
        <end position="58"/>
    </location>
</feature>
<gene>
    <name evidence="2" type="ORF">TSAR_004841</name>
</gene>
<dbReference type="Gene3D" id="1.20.1280.50">
    <property type="match status" value="1"/>
</dbReference>
<dbReference type="InterPro" id="IPR036047">
    <property type="entry name" value="F-box-like_dom_sf"/>
</dbReference>
<proteinExistence type="predicted"/>
<name>A0A232FNW5_9HYME</name>
<protein>
    <recommendedName>
        <fullName evidence="1">F-box domain-containing protein</fullName>
    </recommendedName>
</protein>
<dbReference type="SMART" id="SM00256">
    <property type="entry name" value="FBOX"/>
    <property type="match status" value="1"/>
</dbReference>
<dbReference type="Proteomes" id="UP000215335">
    <property type="component" value="Unassembled WGS sequence"/>
</dbReference>
<comment type="caution">
    <text evidence="2">The sequence shown here is derived from an EMBL/GenBank/DDBJ whole genome shotgun (WGS) entry which is preliminary data.</text>
</comment>
<sequence length="95" mass="11017">MEVISPSTPGFDILKELPLEIAHSILLKFDPDDSLLNCALVSYKWLKIRKSSKVLRKRISNHIHRVNRKSTLENSRQMPLLTSFKKSSSYYTSRI</sequence>
<evidence type="ECO:0000313" key="3">
    <source>
        <dbReference type="Proteomes" id="UP000215335"/>
    </source>
</evidence>
<evidence type="ECO:0000313" key="2">
    <source>
        <dbReference type="EMBL" id="OXU32067.1"/>
    </source>
</evidence>
<dbReference type="InterPro" id="IPR001810">
    <property type="entry name" value="F-box_dom"/>
</dbReference>
<dbReference type="Pfam" id="PF12937">
    <property type="entry name" value="F-box-like"/>
    <property type="match status" value="1"/>
</dbReference>
<accession>A0A232FNW5</accession>
<organism evidence="2 3">
    <name type="scientific">Trichomalopsis sarcophagae</name>
    <dbReference type="NCBI Taxonomy" id="543379"/>
    <lineage>
        <taxon>Eukaryota</taxon>
        <taxon>Metazoa</taxon>
        <taxon>Ecdysozoa</taxon>
        <taxon>Arthropoda</taxon>
        <taxon>Hexapoda</taxon>
        <taxon>Insecta</taxon>
        <taxon>Pterygota</taxon>
        <taxon>Neoptera</taxon>
        <taxon>Endopterygota</taxon>
        <taxon>Hymenoptera</taxon>
        <taxon>Apocrita</taxon>
        <taxon>Proctotrupomorpha</taxon>
        <taxon>Chalcidoidea</taxon>
        <taxon>Pteromalidae</taxon>
        <taxon>Pteromalinae</taxon>
        <taxon>Trichomalopsis</taxon>
    </lineage>
</organism>
<dbReference type="PROSITE" id="PS50181">
    <property type="entry name" value="FBOX"/>
    <property type="match status" value="1"/>
</dbReference>
<evidence type="ECO:0000259" key="1">
    <source>
        <dbReference type="PROSITE" id="PS50181"/>
    </source>
</evidence>
<dbReference type="AlphaFoldDB" id="A0A232FNW5"/>
<dbReference type="EMBL" id="NNAY01000009">
    <property type="protein sequence ID" value="OXU32067.1"/>
    <property type="molecule type" value="Genomic_DNA"/>
</dbReference>
<keyword evidence="3" id="KW-1185">Reference proteome</keyword>
<dbReference type="SUPFAM" id="SSF81383">
    <property type="entry name" value="F-box domain"/>
    <property type="match status" value="1"/>
</dbReference>